<sequence>MLQKKRTHMRKTKKQRVTYSKKDSGLMAEMFGEEEHVPKWACQLLSEIQSVKETCNVRFDNLDKAIVQLKKDSKATSQRINNAEKRISG</sequence>
<reference evidence="1 2" key="1">
    <citation type="submission" date="2020-03" db="EMBL/GenBank/DDBJ databases">
        <title>Dissostichus mawsoni Genome sequencing and assembly.</title>
        <authorList>
            <person name="Park H."/>
        </authorList>
    </citation>
    <scope>NUCLEOTIDE SEQUENCE [LARGE SCALE GENOMIC DNA]</scope>
    <source>
        <strain evidence="1">DM0001</strain>
        <tissue evidence="1">Muscle</tissue>
    </source>
</reference>
<keyword evidence="2" id="KW-1185">Reference proteome</keyword>
<gene>
    <name evidence="1" type="ORF">F7725_005026</name>
</gene>
<dbReference type="AlphaFoldDB" id="A0A7J5XKF8"/>
<dbReference type="EMBL" id="JAAKFY010000023">
    <property type="protein sequence ID" value="KAF3837562.1"/>
    <property type="molecule type" value="Genomic_DNA"/>
</dbReference>
<name>A0A7J5XKF8_DISMA</name>
<evidence type="ECO:0000313" key="1">
    <source>
        <dbReference type="EMBL" id="KAF3837562.1"/>
    </source>
</evidence>
<accession>A0A7J5XKF8</accession>
<proteinExistence type="predicted"/>
<comment type="caution">
    <text evidence="1">The sequence shown here is derived from an EMBL/GenBank/DDBJ whole genome shotgun (WGS) entry which is preliminary data.</text>
</comment>
<protein>
    <submittedName>
        <fullName evidence="1">Uncharacterized protein</fullName>
    </submittedName>
</protein>
<organism evidence="1 2">
    <name type="scientific">Dissostichus mawsoni</name>
    <name type="common">Antarctic cod</name>
    <dbReference type="NCBI Taxonomy" id="36200"/>
    <lineage>
        <taxon>Eukaryota</taxon>
        <taxon>Metazoa</taxon>
        <taxon>Chordata</taxon>
        <taxon>Craniata</taxon>
        <taxon>Vertebrata</taxon>
        <taxon>Euteleostomi</taxon>
        <taxon>Actinopterygii</taxon>
        <taxon>Neopterygii</taxon>
        <taxon>Teleostei</taxon>
        <taxon>Neoteleostei</taxon>
        <taxon>Acanthomorphata</taxon>
        <taxon>Eupercaria</taxon>
        <taxon>Perciformes</taxon>
        <taxon>Notothenioidei</taxon>
        <taxon>Nototheniidae</taxon>
        <taxon>Dissostichus</taxon>
    </lineage>
</organism>
<evidence type="ECO:0000313" key="2">
    <source>
        <dbReference type="Proteomes" id="UP000518266"/>
    </source>
</evidence>
<dbReference type="Proteomes" id="UP000518266">
    <property type="component" value="Unassembled WGS sequence"/>
</dbReference>